<dbReference type="PROSITE" id="PS50994">
    <property type="entry name" value="INTEGRASE"/>
    <property type="match status" value="1"/>
</dbReference>
<dbReference type="InterPro" id="IPR036397">
    <property type="entry name" value="RNaseH_sf"/>
</dbReference>
<dbReference type="PANTHER" id="PTHR38681">
    <property type="entry name" value="RETROVIRUS-RELATED POL POLYPROTEIN FROM TRANSPOSON 412-LIKE PROTEIN-RELATED"/>
    <property type="match status" value="1"/>
</dbReference>
<dbReference type="Gene3D" id="3.30.420.10">
    <property type="entry name" value="Ribonuclease H-like superfamily/Ribonuclease H"/>
    <property type="match status" value="1"/>
</dbReference>
<evidence type="ECO:0000259" key="1">
    <source>
        <dbReference type="PROSITE" id="PS50994"/>
    </source>
</evidence>
<dbReference type="AlphaFoldDB" id="A0A4Y2M8F2"/>
<dbReference type="SUPFAM" id="SSF53098">
    <property type="entry name" value="Ribonuclease H-like"/>
    <property type="match status" value="1"/>
</dbReference>
<reference evidence="2 3" key="1">
    <citation type="journal article" date="2019" name="Sci. Rep.">
        <title>Orb-weaving spider Araneus ventricosus genome elucidates the spidroin gene catalogue.</title>
        <authorList>
            <person name="Kono N."/>
            <person name="Nakamura H."/>
            <person name="Ohtoshi R."/>
            <person name="Moran D.A.P."/>
            <person name="Shinohara A."/>
            <person name="Yoshida Y."/>
            <person name="Fujiwara M."/>
            <person name="Mori M."/>
            <person name="Tomita M."/>
            <person name="Arakawa K."/>
        </authorList>
    </citation>
    <scope>NUCLEOTIDE SEQUENCE [LARGE SCALE GENOMIC DNA]</scope>
</reference>
<dbReference type="EMBL" id="BGPR01006806">
    <property type="protein sequence ID" value="GBN22006.1"/>
    <property type="molecule type" value="Genomic_DNA"/>
</dbReference>
<gene>
    <name evidence="2" type="ORF">AVEN_175747_1</name>
</gene>
<sequence>MTDMKAETCVETFLNGCISRFGDPEVVITDRGPQFESELFQAFTKHLGSQRIRSTSYHPASNGMVEREPSRLPGKFFRTSKSTPAIPRSLQDLKNQSLQPVPASSHAKIKAFIHKDLPTTTHVFFRRNIVRRPLEQSYDGPYRVLSRTDKVFTLDMRGRKRIVSVDRLKPDYILGNTMQLEDDPSSTPPQYVTRSGRIVRFRIDPTVIS</sequence>
<name>A0A4Y2M8F2_ARAVE</name>
<dbReference type="PANTHER" id="PTHR38681:SF1">
    <property type="entry name" value="RETROVIRUS-RELATED POL POLYPROTEIN FROM TRANSPOSON 412-LIKE PROTEIN"/>
    <property type="match status" value="1"/>
</dbReference>
<evidence type="ECO:0000313" key="3">
    <source>
        <dbReference type="Proteomes" id="UP000499080"/>
    </source>
</evidence>
<dbReference type="InterPro" id="IPR012337">
    <property type="entry name" value="RNaseH-like_sf"/>
</dbReference>
<feature type="domain" description="Integrase catalytic" evidence="1">
    <location>
        <begin position="1"/>
        <end position="67"/>
    </location>
</feature>
<dbReference type="InterPro" id="IPR001584">
    <property type="entry name" value="Integrase_cat-core"/>
</dbReference>
<dbReference type="OrthoDB" id="6433030at2759"/>
<accession>A0A4Y2M8F2</accession>
<dbReference type="GO" id="GO:0003676">
    <property type="term" value="F:nucleic acid binding"/>
    <property type="evidence" value="ECO:0007669"/>
    <property type="project" value="InterPro"/>
</dbReference>
<proteinExistence type="predicted"/>
<evidence type="ECO:0000313" key="2">
    <source>
        <dbReference type="EMBL" id="GBN22006.1"/>
    </source>
</evidence>
<dbReference type="GO" id="GO:0015074">
    <property type="term" value="P:DNA integration"/>
    <property type="evidence" value="ECO:0007669"/>
    <property type="project" value="InterPro"/>
</dbReference>
<keyword evidence="3" id="KW-1185">Reference proteome</keyword>
<comment type="caution">
    <text evidence="2">The sequence shown here is derived from an EMBL/GenBank/DDBJ whole genome shotgun (WGS) entry which is preliminary data.</text>
</comment>
<dbReference type="Proteomes" id="UP000499080">
    <property type="component" value="Unassembled WGS sequence"/>
</dbReference>
<organism evidence="2 3">
    <name type="scientific">Araneus ventricosus</name>
    <name type="common">Orbweaver spider</name>
    <name type="synonym">Epeira ventricosa</name>
    <dbReference type="NCBI Taxonomy" id="182803"/>
    <lineage>
        <taxon>Eukaryota</taxon>
        <taxon>Metazoa</taxon>
        <taxon>Ecdysozoa</taxon>
        <taxon>Arthropoda</taxon>
        <taxon>Chelicerata</taxon>
        <taxon>Arachnida</taxon>
        <taxon>Araneae</taxon>
        <taxon>Araneomorphae</taxon>
        <taxon>Entelegynae</taxon>
        <taxon>Araneoidea</taxon>
        <taxon>Araneidae</taxon>
        <taxon>Araneus</taxon>
    </lineage>
</organism>
<protein>
    <recommendedName>
        <fullName evidence="1">Integrase catalytic domain-containing protein</fullName>
    </recommendedName>
</protein>